<dbReference type="EMBL" id="JAJHJB010000050">
    <property type="protein sequence ID" value="MCC5468147.1"/>
    <property type="molecule type" value="Genomic_DNA"/>
</dbReference>
<dbReference type="PRINTS" id="PR00455">
    <property type="entry name" value="HTHTETR"/>
</dbReference>
<dbReference type="PANTHER" id="PTHR43479">
    <property type="entry name" value="ACREF/ENVCD OPERON REPRESSOR-RELATED"/>
    <property type="match status" value="1"/>
</dbReference>
<dbReference type="PANTHER" id="PTHR43479:SF11">
    <property type="entry name" value="ACREF_ENVCD OPERON REPRESSOR-RELATED"/>
    <property type="match status" value="1"/>
</dbReference>
<dbReference type="PROSITE" id="PS01081">
    <property type="entry name" value="HTH_TETR_1"/>
    <property type="match status" value="1"/>
</dbReference>
<keyword evidence="1 2" id="KW-0238">DNA-binding</keyword>
<dbReference type="InterPro" id="IPR036271">
    <property type="entry name" value="Tet_transcr_reg_TetR-rel_C_sf"/>
</dbReference>
<evidence type="ECO:0000259" key="3">
    <source>
        <dbReference type="PROSITE" id="PS50977"/>
    </source>
</evidence>
<dbReference type="SUPFAM" id="SSF46689">
    <property type="entry name" value="Homeodomain-like"/>
    <property type="match status" value="1"/>
</dbReference>
<evidence type="ECO:0000256" key="2">
    <source>
        <dbReference type="PROSITE-ProRule" id="PRU00335"/>
    </source>
</evidence>
<dbReference type="InterPro" id="IPR023772">
    <property type="entry name" value="DNA-bd_HTH_TetR-type_CS"/>
</dbReference>
<protein>
    <submittedName>
        <fullName evidence="4">TetR/AcrR family transcriptional regulator</fullName>
    </submittedName>
</protein>
<feature type="DNA-binding region" description="H-T-H motif" evidence="2">
    <location>
        <begin position="21"/>
        <end position="40"/>
    </location>
</feature>
<dbReference type="InterPro" id="IPR050624">
    <property type="entry name" value="HTH-type_Tx_Regulator"/>
</dbReference>
<feature type="domain" description="HTH tetR-type" evidence="3">
    <location>
        <begin position="1"/>
        <end position="58"/>
    </location>
</feature>
<proteinExistence type="predicted"/>
<evidence type="ECO:0000313" key="4">
    <source>
        <dbReference type="EMBL" id="MCC5468147.1"/>
    </source>
</evidence>
<evidence type="ECO:0000256" key="1">
    <source>
        <dbReference type="ARBA" id="ARBA00023125"/>
    </source>
</evidence>
<accession>A0ABS8HYX2</accession>
<dbReference type="InterPro" id="IPR001647">
    <property type="entry name" value="HTH_TetR"/>
</dbReference>
<dbReference type="RefSeq" id="WP_229537035.1">
    <property type="nucleotide sequence ID" value="NZ_JAJHJB010000050.1"/>
</dbReference>
<sequence length="187" mass="21340">MRNRILMAAADEMKTRGVKFTMSDLARRLSLSKTSLYEHFASKNELVHDILATAIQDVQNQEQEIYSNSGLSVAEKIQALLKVAPKVFGPINNHSLYDDLRHYYPEEWQLVSDFRQEQLNHLTSLIVQSIENNSLRPINVSVLKQIVTSAMNDLFNYRFLEESNMTHADALSAMADIIMFGLLPPNQ</sequence>
<dbReference type="Pfam" id="PF00440">
    <property type="entry name" value="TetR_N"/>
    <property type="match status" value="1"/>
</dbReference>
<dbReference type="InterPro" id="IPR009057">
    <property type="entry name" value="Homeodomain-like_sf"/>
</dbReference>
<keyword evidence="5" id="KW-1185">Reference proteome</keyword>
<organism evidence="4 5">
    <name type="scientific">Pelosinus baikalensis</name>
    <dbReference type="NCBI Taxonomy" id="2892015"/>
    <lineage>
        <taxon>Bacteria</taxon>
        <taxon>Bacillati</taxon>
        <taxon>Bacillota</taxon>
        <taxon>Negativicutes</taxon>
        <taxon>Selenomonadales</taxon>
        <taxon>Sporomusaceae</taxon>
        <taxon>Pelosinus</taxon>
    </lineage>
</organism>
<dbReference type="Gene3D" id="1.10.357.10">
    <property type="entry name" value="Tetracycline Repressor, domain 2"/>
    <property type="match status" value="1"/>
</dbReference>
<dbReference type="Proteomes" id="UP001165492">
    <property type="component" value="Unassembled WGS sequence"/>
</dbReference>
<dbReference type="Gene3D" id="1.10.10.60">
    <property type="entry name" value="Homeodomain-like"/>
    <property type="match status" value="1"/>
</dbReference>
<name>A0ABS8HYX2_9FIRM</name>
<gene>
    <name evidence="4" type="ORF">LMF89_22685</name>
</gene>
<reference evidence="4" key="1">
    <citation type="submission" date="2021-11" db="EMBL/GenBank/DDBJ databases">
        <title>Description of a new species Pelosinus isolated from the bottom sediments of Lake Baikal.</title>
        <authorList>
            <person name="Zakharyuk A."/>
        </authorList>
    </citation>
    <scope>NUCLEOTIDE SEQUENCE</scope>
    <source>
        <strain evidence="4">Bkl1</strain>
    </source>
</reference>
<dbReference type="SUPFAM" id="SSF48498">
    <property type="entry name" value="Tetracyclin repressor-like, C-terminal domain"/>
    <property type="match status" value="1"/>
</dbReference>
<evidence type="ECO:0000313" key="5">
    <source>
        <dbReference type="Proteomes" id="UP001165492"/>
    </source>
</evidence>
<dbReference type="PROSITE" id="PS50977">
    <property type="entry name" value="HTH_TETR_2"/>
    <property type="match status" value="1"/>
</dbReference>
<comment type="caution">
    <text evidence="4">The sequence shown here is derived from an EMBL/GenBank/DDBJ whole genome shotgun (WGS) entry which is preliminary data.</text>
</comment>